<dbReference type="SUPFAM" id="SSF53756">
    <property type="entry name" value="UDP-Glycosyltransferase/glycogen phosphorylase"/>
    <property type="match status" value="1"/>
</dbReference>
<dbReference type="PANTHER" id="PTHR21015">
    <property type="entry name" value="UDP-N-ACETYLGLUCOSAMINE--N-ACETYLMURAMYL-(PENTAPEPTIDE) PYROPHOSPHORYL-UNDECAPRENOL N-ACETYLGLUCOSAMINE TRANSFERASE 1"/>
    <property type="match status" value="1"/>
</dbReference>
<feature type="binding site" evidence="10">
    <location>
        <position position="204"/>
    </location>
    <ligand>
        <name>UDP-N-acetyl-alpha-D-glucosamine</name>
        <dbReference type="ChEBI" id="CHEBI:57705"/>
    </ligand>
</feature>
<comment type="caution">
    <text evidence="10">Lacks conserved residue(s) required for the propagation of feature annotation.</text>
</comment>
<dbReference type="EMBL" id="LBTU01000026">
    <property type="protein sequence ID" value="KKQ46794.1"/>
    <property type="molecule type" value="Genomic_DNA"/>
</dbReference>
<dbReference type="GO" id="GO:0009252">
    <property type="term" value="P:peptidoglycan biosynthetic process"/>
    <property type="evidence" value="ECO:0007669"/>
    <property type="project" value="UniProtKB-UniRule"/>
</dbReference>
<evidence type="ECO:0000256" key="4">
    <source>
        <dbReference type="ARBA" id="ARBA00022679"/>
    </source>
</evidence>
<evidence type="ECO:0000313" key="14">
    <source>
        <dbReference type="Proteomes" id="UP000034430"/>
    </source>
</evidence>
<comment type="similarity">
    <text evidence="10">Belongs to the glycosyltransferase 28 family. MurG subfamily.</text>
</comment>
<name>A0A0G0KCE8_9BACT</name>
<evidence type="ECO:0000256" key="8">
    <source>
        <dbReference type="ARBA" id="ARBA00023306"/>
    </source>
</evidence>
<evidence type="ECO:0000259" key="11">
    <source>
        <dbReference type="Pfam" id="PF03033"/>
    </source>
</evidence>
<dbReference type="GO" id="GO:0050511">
    <property type="term" value="F:undecaprenyldiphospho-muramoylpentapeptide beta-N-acetylglucosaminyltransferase activity"/>
    <property type="evidence" value="ECO:0007669"/>
    <property type="project" value="UniProtKB-UniRule"/>
</dbReference>
<dbReference type="Pfam" id="PF03033">
    <property type="entry name" value="Glyco_transf_28"/>
    <property type="match status" value="1"/>
</dbReference>
<organism evidence="13 14">
    <name type="scientific">Candidatus Yanofskybacteria bacterium GW2011_GWC2_37_9</name>
    <dbReference type="NCBI Taxonomy" id="1619028"/>
    <lineage>
        <taxon>Bacteria</taxon>
        <taxon>Candidatus Yanofskyibacteriota</taxon>
    </lineage>
</organism>
<dbReference type="EC" id="2.4.1.227" evidence="10"/>
<dbReference type="GO" id="GO:0005975">
    <property type="term" value="P:carbohydrate metabolic process"/>
    <property type="evidence" value="ECO:0007669"/>
    <property type="project" value="InterPro"/>
</dbReference>
<feature type="binding site" evidence="10">
    <location>
        <position position="308"/>
    </location>
    <ligand>
        <name>UDP-N-acetyl-alpha-D-glucosamine</name>
        <dbReference type="ChEBI" id="CHEBI:57705"/>
    </ligand>
</feature>
<comment type="function">
    <text evidence="10">Cell wall formation. Catalyzes the transfer of a GlcNAc subunit on undecaprenyl-pyrophosphoryl-MurNAc-pentapeptide (lipid intermediate I) to form undecaprenyl-pyrophosphoryl-MurNAc-(pentapeptide)GlcNAc (lipid intermediate II).</text>
</comment>
<evidence type="ECO:0000259" key="12">
    <source>
        <dbReference type="Pfam" id="PF04101"/>
    </source>
</evidence>
<evidence type="ECO:0000256" key="1">
    <source>
        <dbReference type="ARBA" id="ARBA00022475"/>
    </source>
</evidence>
<dbReference type="AlphaFoldDB" id="A0A0G0KCE8"/>
<keyword evidence="2 10" id="KW-0132">Cell division</keyword>
<evidence type="ECO:0000256" key="3">
    <source>
        <dbReference type="ARBA" id="ARBA00022676"/>
    </source>
</evidence>
<keyword evidence="1 10" id="KW-1003">Cell membrane</keyword>
<reference evidence="13 14" key="1">
    <citation type="journal article" date="2015" name="Nature">
        <title>rRNA introns, odd ribosomes, and small enigmatic genomes across a large radiation of phyla.</title>
        <authorList>
            <person name="Brown C.T."/>
            <person name="Hug L.A."/>
            <person name="Thomas B.C."/>
            <person name="Sharon I."/>
            <person name="Castelle C.J."/>
            <person name="Singh A."/>
            <person name="Wilkins M.J."/>
            <person name="Williams K.H."/>
            <person name="Banfield J.F."/>
        </authorList>
    </citation>
    <scope>NUCLEOTIDE SEQUENCE [LARGE SCALE GENOMIC DNA]</scope>
</reference>
<keyword evidence="7 10" id="KW-0472">Membrane</keyword>
<keyword evidence="5 10" id="KW-0133">Cell shape</keyword>
<evidence type="ECO:0000256" key="6">
    <source>
        <dbReference type="ARBA" id="ARBA00022984"/>
    </source>
</evidence>
<comment type="pathway">
    <text evidence="10">Cell wall biogenesis; peptidoglycan biosynthesis.</text>
</comment>
<dbReference type="Gene3D" id="3.40.50.2000">
    <property type="entry name" value="Glycogen Phosphorylase B"/>
    <property type="match status" value="2"/>
</dbReference>
<dbReference type="InterPro" id="IPR006009">
    <property type="entry name" value="GlcNAc_MurG"/>
</dbReference>
<dbReference type="GO" id="GO:0051301">
    <property type="term" value="P:cell division"/>
    <property type="evidence" value="ECO:0007669"/>
    <property type="project" value="UniProtKB-KW"/>
</dbReference>
<accession>A0A0G0KCE8</accession>
<evidence type="ECO:0000313" key="13">
    <source>
        <dbReference type="EMBL" id="KKQ46794.1"/>
    </source>
</evidence>
<comment type="caution">
    <text evidence="13">The sequence shown here is derived from an EMBL/GenBank/DDBJ whole genome shotgun (WGS) entry which is preliminary data.</text>
</comment>
<dbReference type="UniPathway" id="UPA00219"/>
<dbReference type="GO" id="GO:0008360">
    <property type="term" value="P:regulation of cell shape"/>
    <property type="evidence" value="ECO:0007669"/>
    <property type="project" value="UniProtKB-KW"/>
</dbReference>
<feature type="binding site" evidence="10">
    <location>
        <begin position="10"/>
        <end position="12"/>
    </location>
    <ligand>
        <name>UDP-N-acetyl-alpha-D-glucosamine</name>
        <dbReference type="ChEBI" id="CHEBI:57705"/>
    </ligand>
</feature>
<dbReference type="HAMAP" id="MF_00033">
    <property type="entry name" value="MurG"/>
    <property type="match status" value="1"/>
</dbReference>
<dbReference type="GO" id="GO:0051991">
    <property type="term" value="F:UDP-N-acetyl-D-glucosamine:N-acetylmuramoyl-L-alanyl-D-glutamyl-meso-2,6-diaminopimelyl-D-alanyl-D-alanine-diphosphoundecaprenol 4-beta-N-acetylglucosaminlytransferase activity"/>
    <property type="evidence" value="ECO:0007669"/>
    <property type="project" value="RHEA"/>
</dbReference>
<keyword evidence="3 10" id="KW-0328">Glycosyltransferase</keyword>
<comment type="subcellular location">
    <subcellularLocation>
        <location evidence="10">Cell membrane</location>
        <topology evidence="10">Peripheral membrane protein</topology>
        <orientation evidence="10">Cytoplasmic side</orientation>
    </subcellularLocation>
</comment>
<feature type="binding site" evidence="10">
    <location>
        <position position="173"/>
    </location>
    <ligand>
        <name>UDP-N-acetyl-alpha-D-glucosamine</name>
        <dbReference type="ChEBI" id="CHEBI:57705"/>
    </ligand>
</feature>
<dbReference type="Pfam" id="PF04101">
    <property type="entry name" value="Glyco_tran_28_C"/>
    <property type="match status" value="1"/>
</dbReference>
<keyword evidence="9 10" id="KW-0961">Cell wall biogenesis/degradation</keyword>
<dbReference type="PATRIC" id="fig|1619028.3.peg.382"/>
<keyword evidence="8 10" id="KW-0131">Cell cycle</keyword>
<dbReference type="GO" id="GO:0071555">
    <property type="term" value="P:cell wall organization"/>
    <property type="evidence" value="ECO:0007669"/>
    <property type="project" value="UniProtKB-KW"/>
</dbReference>
<dbReference type="CDD" id="cd03785">
    <property type="entry name" value="GT28_MurG"/>
    <property type="match status" value="1"/>
</dbReference>
<dbReference type="Proteomes" id="UP000034430">
    <property type="component" value="Unassembled WGS sequence"/>
</dbReference>
<sequence length="380" mass="42399">MKIVFTGGGTGGHFYPIIAVAQRVNQIIDHENMLGVKLYYISNSPYDKEMLFENRLSYEEISTGKMRAHSSLRDYFYNFFDVFKIFFGVLNAILKLFSIYPDVVFGKGGYASFPTIFAARILRIPVIIHESDSVPGRVNKWAGHFAKKIAVSFVEATDYFPKKRVAWIGQPIRIEIESPAFRREALEYFKLEKDIPVILVLGGSQGAELINNTILDSLPRLLNNYQIIHQTGVKNFNMVADRVKVVLTGNQFQLRYLSLAFLNPLAMKMAAGAATIVISRAGSMLFEIASWGVPSILIPITNTNSDHQKKNAFSYARAGACSVIGEMNMTANILSSEIERITGDKVSYDAMAQNAKVFAKPDAAMKIARALMDIALSHEK</sequence>
<feature type="domain" description="Glycosyl transferase family 28 C-terminal" evidence="12">
    <location>
        <begin position="197"/>
        <end position="365"/>
    </location>
</feature>
<dbReference type="InterPro" id="IPR007235">
    <property type="entry name" value="Glyco_trans_28_C"/>
</dbReference>
<proteinExistence type="inferred from homology"/>
<keyword evidence="4 10" id="KW-0808">Transferase</keyword>
<evidence type="ECO:0000256" key="5">
    <source>
        <dbReference type="ARBA" id="ARBA00022960"/>
    </source>
</evidence>
<evidence type="ECO:0000256" key="2">
    <source>
        <dbReference type="ARBA" id="ARBA00022618"/>
    </source>
</evidence>
<dbReference type="InterPro" id="IPR004276">
    <property type="entry name" value="GlycoTrans_28_N"/>
</dbReference>
<protein>
    <recommendedName>
        <fullName evidence="10">UDP-N-acetylglucosamine--N-acetylmuramyl-(pentapeptide) pyrophosphoryl-undecaprenol N-acetylglucosamine transferase</fullName>
        <ecNumber evidence="10">2.4.1.227</ecNumber>
    </recommendedName>
    <alternativeName>
        <fullName evidence="10">Undecaprenyl-PP-MurNAc-pentapeptide-UDPGlcNAc GlcNAc transferase</fullName>
    </alternativeName>
</protein>
<evidence type="ECO:0000256" key="10">
    <source>
        <dbReference type="HAMAP-Rule" id="MF_00033"/>
    </source>
</evidence>
<keyword evidence="6 10" id="KW-0573">Peptidoglycan synthesis</keyword>
<evidence type="ECO:0000256" key="9">
    <source>
        <dbReference type="ARBA" id="ARBA00023316"/>
    </source>
</evidence>
<dbReference type="PANTHER" id="PTHR21015:SF22">
    <property type="entry name" value="GLYCOSYLTRANSFERASE"/>
    <property type="match status" value="1"/>
</dbReference>
<gene>
    <name evidence="10" type="primary">murG</name>
    <name evidence="13" type="ORF">US65_C0026G0012</name>
</gene>
<dbReference type="GO" id="GO:0005886">
    <property type="term" value="C:plasma membrane"/>
    <property type="evidence" value="ECO:0007669"/>
    <property type="project" value="UniProtKB-SubCell"/>
</dbReference>
<comment type="catalytic activity">
    <reaction evidence="10">
        <text>di-trans,octa-cis-undecaprenyl diphospho-N-acetyl-alpha-D-muramoyl-L-alanyl-D-glutamyl-meso-2,6-diaminopimeloyl-D-alanyl-D-alanine + UDP-N-acetyl-alpha-D-glucosamine = di-trans,octa-cis-undecaprenyl diphospho-[N-acetyl-alpha-D-glucosaminyl-(1-&gt;4)]-N-acetyl-alpha-D-muramoyl-L-alanyl-D-glutamyl-meso-2,6-diaminopimeloyl-D-alanyl-D-alanine + UDP + H(+)</text>
        <dbReference type="Rhea" id="RHEA:31227"/>
        <dbReference type="ChEBI" id="CHEBI:15378"/>
        <dbReference type="ChEBI" id="CHEBI:57705"/>
        <dbReference type="ChEBI" id="CHEBI:58223"/>
        <dbReference type="ChEBI" id="CHEBI:61387"/>
        <dbReference type="ChEBI" id="CHEBI:61388"/>
        <dbReference type="EC" id="2.4.1.227"/>
    </reaction>
</comment>
<feature type="domain" description="Glycosyltransferase family 28 N-terminal" evidence="11">
    <location>
        <begin position="3"/>
        <end position="150"/>
    </location>
</feature>
<evidence type="ECO:0000256" key="7">
    <source>
        <dbReference type="ARBA" id="ARBA00023136"/>
    </source>
</evidence>